<dbReference type="GO" id="GO:0006281">
    <property type="term" value="P:DNA repair"/>
    <property type="evidence" value="ECO:0007669"/>
    <property type="project" value="InterPro"/>
</dbReference>
<dbReference type="Pfam" id="PF10141">
    <property type="entry name" value="ssDNA-exonuc_C"/>
    <property type="match status" value="1"/>
</dbReference>
<dbReference type="InterPro" id="IPR051673">
    <property type="entry name" value="SSDNA_exonuclease_RecJ"/>
</dbReference>
<dbReference type="RefSeq" id="WP_042216992.1">
    <property type="nucleotide sequence ID" value="NZ_CP009285.1"/>
</dbReference>
<dbReference type="InterPro" id="IPR001667">
    <property type="entry name" value="DDH_dom"/>
</dbReference>
<evidence type="ECO:0000259" key="10">
    <source>
        <dbReference type="Pfam" id="PF17768"/>
    </source>
</evidence>
<gene>
    <name evidence="11" type="ORF">PBOR_28160</name>
</gene>
<feature type="region of interest" description="Disordered" evidence="6">
    <location>
        <begin position="1"/>
        <end position="20"/>
    </location>
</feature>
<dbReference type="PANTHER" id="PTHR30255:SF2">
    <property type="entry name" value="SINGLE-STRANDED-DNA-SPECIFIC EXONUCLEASE RECJ"/>
    <property type="match status" value="1"/>
</dbReference>
<dbReference type="Gene3D" id="3.90.1640.30">
    <property type="match status" value="1"/>
</dbReference>
<dbReference type="Pfam" id="PF01368">
    <property type="entry name" value="DHH"/>
    <property type="match status" value="1"/>
</dbReference>
<feature type="domain" description="RecJ OB" evidence="10">
    <location>
        <begin position="458"/>
        <end position="563"/>
    </location>
</feature>
<dbReference type="InterPro" id="IPR004610">
    <property type="entry name" value="RecJ"/>
</dbReference>
<dbReference type="GO" id="GO:0008409">
    <property type="term" value="F:5'-3' exonuclease activity"/>
    <property type="evidence" value="ECO:0007669"/>
    <property type="project" value="InterPro"/>
</dbReference>
<dbReference type="Pfam" id="PF02272">
    <property type="entry name" value="DHHA1"/>
    <property type="match status" value="1"/>
</dbReference>
<dbReference type="NCBIfam" id="TIGR00644">
    <property type="entry name" value="recJ"/>
    <property type="match status" value="1"/>
</dbReference>
<keyword evidence="3" id="KW-0540">Nuclease</keyword>
<protein>
    <recommendedName>
        <fullName evidence="2">Single-stranded-DNA-specific exonuclease RecJ</fullName>
    </recommendedName>
</protein>
<evidence type="ECO:0000259" key="8">
    <source>
        <dbReference type="Pfam" id="PF02272"/>
    </source>
</evidence>
<dbReference type="EMBL" id="CP009285">
    <property type="protein sequence ID" value="AIQ60393.1"/>
    <property type="molecule type" value="Genomic_DNA"/>
</dbReference>
<dbReference type="Proteomes" id="UP000029518">
    <property type="component" value="Chromosome"/>
</dbReference>
<dbReference type="InterPro" id="IPR018779">
    <property type="entry name" value="RecJ_C"/>
</dbReference>
<dbReference type="KEGG" id="pbd:PBOR_28160"/>
<dbReference type="Pfam" id="PF17768">
    <property type="entry name" value="RecJ_OB"/>
    <property type="match status" value="1"/>
</dbReference>
<feature type="domain" description="DHHA1" evidence="8">
    <location>
        <begin position="349"/>
        <end position="442"/>
    </location>
</feature>
<keyword evidence="12" id="KW-1185">Reference proteome</keyword>
<dbReference type="InterPro" id="IPR038763">
    <property type="entry name" value="DHH_sf"/>
</dbReference>
<name>A0A089LMM6_PAEBO</name>
<keyword evidence="5 11" id="KW-0269">Exonuclease</keyword>
<evidence type="ECO:0000256" key="6">
    <source>
        <dbReference type="SAM" id="MobiDB-lite"/>
    </source>
</evidence>
<organism evidence="11 12">
    <name type="scientific">Paenibacillus borealis</name>
    <dbReference type="NCBI Taxonomy" id="160799"/>
    <lineage>
        <taxon>Bacteria</taxon>
        <taxon>Bacillati</taxon>
        <taxon>Bacillota</taxon>
        <taxon>Bacilli</taxon>
        <taxon>Bacillales</taxon>
        <taxon>Paenibacillaceae</taxon>
        <taxon>Paenibacillus</taxon>
    </lineage>
</organism>
<evidence type="ECO:0000256" key="2">
    <source>
        <dbReference type="ARBA" id="ARBA00019841"/>
    </source>
</evidence>
<evidence type="ECO:0000256" key="3">
    <source>
        <dbReference type="ARBA" id="ARBA00022722"/>
    </source>
</evidence>
<dbReference type="HOGENOM" id="CLU_009736_3_3_9"/>
<evidence type="ECO:0000256" key="1">
    <source>
        <dbReference type="ARBA" id="ARBA00005915"/>
    </source>
</evidence>
<keyword evidence="4" id="KW-0378">Hydrolase</keyword>
<evidence type="ECO:0000259" key="9">
    <source>
        <dbReference type="Pfam" id="PF10141"/>
    </source>
</evidence>
<feature type="domain" description="DDH" evidence="7">
    <location>
        <begin position="82"/>
        <end position="227"/>
    </location>
</feature>
<feature type="domain" description="Single-stranded-DNA-specific exonuclease RecJ C-terminal" evidence="9">
    <location>
        <begin position="570"/>
        <end position="792"/>
    </location>
</feature>
<dbReference type="InterPro" id="IPR041122">
    <property type="entry name" value="RecJ_OB"/>
</dbReference>
<evidence type="ECO:0000256" key="4">
    <source>
        <dbReference type="ARBA" id="ARBA00022801"/>
    </source>
</evidence>
<reference evidence="11" key="1">
    <citation type="submission" date="2014-08" db="EMBL/GenBank/DDBJ databases">
        <title>Comparative genomics of the Paenibacillus odorifer group.</title>
        <authorList>
            <person name="den Bakker H.C."/>
            <person name="Tsai Y.-C.Y.-C."/>
            <person name="Martin N."/>
            <person name="Korlach J."/>
            <person name="Wiedmann M."/>
        </authorList>
    </citation>
    <scope>NUCLEOTIDE SEQUENCE [LARGE SCALE GENOMIC DNA]</scope>
    <source>
        <strain evidence="11">DSM 13188</strain>
    </source>
</reference>
<dbReference type="SUPFAM" id="SSF64182">
    <property type="entry name" value="DHH phosphoesterases"/>
    <property type="match status" value="1"/>
</dbReference>
<evidence type="ECO:0000256" key="5">
    <source>
        <dbReference type="ARBA" id="ARBA00022839"/>
    </source>
</evidence>
<evidence type="ECO:0000259" key="7">
    <source>
        <dbReference type="Pfam" id="PF01368"/>
    </source>
</evidence>
<dbReference type="PANTHER" id="PTHR30255">
    <property type="entry name" value="SINGLE-STRANDED-DNA-SPECIFIC EXONUCLEASE RECJ"/>
    <property type="match status" value="1"/>
</dbReference>
<dbReference type="GO" id="GO:0006310">
    <property type="term" value="P:DNA recombination"/>
    <property type="evidence" value="ECO:0007669"/>
    <property type="project" value="InterPro"/>
</dbReference>
<dbReference type="GO" id="GO:0003676">
    <property type="term" value="F:nucleic acid binding"/>
    <property type="evidence" value="ECO:0007669"/>
    <property type="project" value="InterPro"/>
</dbReference>
<proteinExistence type="inferred from homology"/>
<dbReference type="AlphaFoldDB" id="A0A089LMM6"/>
<dbReference type="InterPro" id="IPR003156">
    <property type="entry name" value="DHHA1_dom"/>
</dbReference>
<evidence type="ECO:0000313" key="12">
    <source>
        <dbReference type="Proteomes" id="UP000029518"/>
    </source>
</evidence>
<comment type="similarity">
    <text evidence="1">Belongs to the RecJ family.</text>
</comment>
<accession>A0A089LMM6</accession>
<dbReference type="OrthoDB" id="9809852at2"/>
<dbReference type="Gene3D" id="3.10.310.30">
    <property type="match status" value="1"/>
</dbReference>
<sequence>MLHSKTRWQSPAADPEKNGELARSLSISPLLSSLLVQRGMNTADKARVFMDGGAEDSHDPFLLKGMAEAVPRIRKALQDEEHILVYGDYDADGVSSTALMIYLLRHLGASFDIYIPHRSNEGYGLHNHALDWALQQGVSLVITVDTGISAYHQIAYASGLGIDVIVTDHHEPPELLPEAYALINPKLPDCPYPFKGLAGVGVAYKLAEALLGSEVPEEWCEIAAIGTVADLMPLLGENRSLVRRGLTSMRNSPFPGIRALLSVSGITMSTVSAVNIAFGMAPRINASGRLDHAGRAVTLLTTSDAEEAEQFAGELDLLNKERQLVVERIVGEATAKLEERISQTGLPDIIVLAEQGWNVGVVGIVASKLLEKYYRPVIILDIHPDTGMCKGSARSIPGLDIYEALSSCAGLMDHFGGHPAAAGMSLPQDKLEDFDAALNAYAASILTPEDFVAVTAADGEVSIADLSLQAALELERLAPFGMANPLPRFILRGAAVKETRKMGQDGKHLKLVLQQDKVTIEAVAFGKGPLADLLPAGTLIDVLAELSVNEWNGSRKPQLMLQDLAVPAAQLFDLRGAADAVKQAAHIQELIRSYSGSNPVKTAAVFQNSRMSPLRELKGMSLWVYDEDAGISPLHQGDSGSDQTEITLLCLLDMPETPEQLEALFTAFPRTENIALLHSIRDGRDRLQVPTRDHFKSLYKLIASIAATATPEHEVLLRLSRQSALGVRMLGRMLDVFDELDFIKRSGGSITFVTQPAAKSLTASEHFVRLGKTAEMEQYFMEGSRGELQEFMLSRRLGAS</sequence>
<evidence type="ECO:0000313" key="11">
    <source>
        <dbReference type="EMBL" id="AIQ60393.1"/>
    </source>
</evidence>